<dbReference type="AlphaFoldDB" id="A0A482VTQ9"/>
<organism evidence="9 10">
    <name type="scientific">Asbolus verrucosus</name>
    <name type="common">Desert ironclad beetle</name>
    <dbReference type="NCBI Taxonomy" id="1661398"/>
    <lineage>
        <taxon>Eukaryota</taxon>
        <taxon>Metazoa</taxon>
        <taxon>Ecdysozoa</taxon>
        <taxon>Arthropoda</taxon>
        <taxon>Hexapoda</taxon>
        <taxon>Insecta</taxon>
        <taxon>Pterygota</taxon>
        <taxon>Neoptera</taxon>
        <taxon>Endopterygota</taxon>
        <taxon>Coleoptera</taxon>
        <taxon>Polyphaga</taxon>
        <taxon>Cucujiformia</taxon>
        <taxon>Tenebrionidae</taxon>
        <taxon>Pimeliinae</taxon>
        <taxon>Asbolus</taxon>
    </lineage>
</organism>
<dbReference type="InterPro" id="IPR029058">
    <property type="entry name" value="AB_hydrolase_fold"/>
</dbReference>
<evidence type="ECO:0000256" key="7">
    <source>
        <dbReference type="SAM" id="SignalP"/>
    </source>
</evidence>
<comment type="caution">
    <text evidence="9">The sequence shown here is derived from an EMBL/GenBank/DDBJ whole genome shotgun (WGS) entry which is preliminary data.</text>
</comment>
<evidence type="ECO:0000313" key="9">
    <source>
        <dbReference type="EMBL" id="RZC36120.1"/>
    </source>
</evidence>
<accession>A0A482VTQ9</accession>
<dbReference type="SUPFAM" id="SSF53474">
    <property type="entry name" value="alpha/beta-Hydrolases"/>
    <property type="match status" value="1"/>
</dbReference>
<dbReference type="Gene3D" id="3.40.50.1820">
    <property type="entry name" value="alpha/beta hydrolase"/>
    <property type="match status" value="2"/>
</dbReference>
<protein>
    <submittedName>
        <fullName evidence="9">Lipase member K-like</fullName>
    </submittedName>
</protein>
<feature type="domain" description="Partial AB-hydrolase lipase" evidence="8">
    <location>
        <begin position="56"/>
        <end position="110"/>
    </location>
</feature>
<proteinExistence type="inferred from homology"/>
<dbReference type="InterPro" id="IPR006693">
    <property type="entry name" value="AB_hydrolase_lipase"/>
</dbReference>
<feature type="signal peptide" evidence="7">
    <location>
        <begin position="1"/>
        <end position="19"/>
    </location>
</feature>
<sequence>MNTSFVIFIIACGLPCTFATLCTKNNVCNNLLDYLIIQQSPNCWYNSDVAVSPELLIRGYGYICESYSVTTEDGYIVTLFRIPHNGIDINRKRVPVLLQHGLGGDSSAWLDLGVESFVFTLINNGYDVWISNSRGTKYSSKHIKYTVYDRQYWDFSFHEIGIYEIPAIIDFIALKTEQRGQIIYIGHSMGTTLSYVYASLRPEHAAINVKSIISLAPLAYMEHAGFFILRALLPFRDVFKSVLESIGLYGIGPNTQAELDLLHNFCSNSPSILACSVFHFIFTGISQEEELVETFPVAFSNYPSGISLKTVIHYAQLMQMTHRFQSFDYGVNINSNMCNCSGPIEYPLSNIKVPVHLFYGKKDALSKEEAIFIFGNNGYDVWISNSRGTKYSAEHLKYTVYDPQYWNFRMFCHYMTR</sequence>
<keyword evidence="6" id="KW-0325">Glycoprotein</keyword>
<dbReference type="GO" id="GO:0016787">
    <property type="term" value="F:hydrolase activity"/>
    <property type="evidence" value="ECO:0007669"/>
    <property type="project" value="UniProtKB-KW"/>
</dbReference>
<dbReference type="STRING" id="1661398.A0A482VTQ9"/>
<dbReference type="Proteomes" id="UP000292052">
    <property type="component" value="Unassembled WGS sequence"/>
</dbReference>
<evidence type="ECO:0000256" key="5">
    <source>
        <dbReference type="ARBA" id="ARBA00023098"/>
    </source>
</evidence>
<dbReference type="PANTHER" id="PTHR11005">
    <property type="entry name" value="LYSOSOMAL ACID LIPASE-RELATED"/>
    <property type="match status" value="1"/>
</dbReference>
<dbReference type="FunFam" id="3.40.50.1820:FF:000057">
    <property type="entry name" value="Lipase"/>
    <property type="match status" value="1"/>
</dbReference>
<dbReference type="OrthoDB" id="9974421at2759"/>
<evidence type="ECO:0000256" key="6">
    <source>
        <dbReference type="ARBA" id="ARBA00023180"/>
    </source>
</evidence>
<gene>
    <name evidence="9" type="ORF">BDFB_008293</name>
</gene>
<evidence type="ECO:0000256" key="2">
    <source>
        <dbReference type="ARBA" id="ARBA00022729"/>
    </source>
</evidence>
<dbReference type="GO" id="GO:0016042">
    <property type="term" value="P:lipid catabolic process"/>
    <property type="evidence" value="ECO:0007669"/>
    <property type="project" value="UniProtKB-KW"/>
</dbReference>
<evidence type="ECO:0000256" key="1">
    <source>
        <dbReference type="ARBA" id="ARBA00010701"/>
    </source>
</evidence>
<keyword evidence="10" id="KW-1185">Reference proteome</keyword>
<evidence type="ECO:0000256" key="3">
    <source>
        <dbReference type="ARBA" id="ARBA00022801"/>
    </source>
</evidence>
<evidence type="ECO:0000256" key="4">
    <source>
        <dbReference type="ARBA" id="ARBA00022963"/>
    </source>
</evidence>
<keyword evidence="5" id="KW-0443">Lipid metabolism</keyword>
<keyword evidence="3" id="KW-0378">Hydrolase</keyword>
<name>A0A482VTQ9_ASBVE</name>
<evidence type="ECO:0000313" key="10">
    <source>
        <dbReference type="Proteomes" id="UP000292052"/>
    </source>
</evidence>
<evidence type="ECO:0000259" key="8">
    <source>
        <dbReference type="Pfam" id="PF04083"/>
    </source>
</evidence>
<dbReference type="EMBL" id="QDEB01064965">
    <property type="protein sequence ID" value="RZC36120.1"/>
    <property type="molecule type" value="Genomic_DNA"/>
</dbReference>
<reference evidence="9 10" key="1">
    <citation type="submission" date="2017-03" db="EMBL/GenBank/DDBJ databases">
        <title>Genome of the blue death feigning beetle - Asbolus verrucosus.</title>
        <authorList>
            <person name="Rider S.D."/>
        </authorList>
    </citation>
    <scope>NUCLEOTIDE SEQUENCE [LARGE SCALE GENOMIC DNA]</scope>
    <source>
        <strain evidence="9">Butters</strain>
        <tissue evidence="9">Head and leg muscle</tissue>
    </source>
</reference>
<feature type="chain" id="PRO_5019771379" evidence="7">
    <location>
        <begin position="20"/>
        <end position="417"/>
    </location>
</feature>
<keyword evidence="4" id="KW-0442">Lipid degradation</keyword>
<comment type="similarity">
    <text evidence="1">Belongs to the AB hydrolase superfamily. Lipase family.</text>
</comment>
<keyword evidence="2 7" id="KW-0732">Signal</keyword>
<dbReference type="Pfam" id="PF04083">
    <property type="entry name" value="Abhydro_lipase"/>
    <property type="match status" value="1"/>
</dbReference>